<feature type="region of interest" description="Disordered" evidence="1">
    <location>
        <begin position="41"/>
        <end position="132"/>
    </location>
</feature>
<evidence type="ECO:0000256" key="2">
    <source>
        <dbReference type="SAM" id="SignalP"/>
    </source>
</evidence>
<feature type="chain" id="PRO_5012112396" evidence="2">
    <location>
        <begin position="16"/>
        <end position="233"/>
    </location>
</feature>
<sequence length="233" mass="24011">MRSILVIVLAGAAIATPITIDGGTKEPKALVARAPPRIKLPKGLGKFFGKGSKSDTAHLTSPEGGSPHSPGRYTQSHEQASGESSARTGHEQQGEASRQPVLGDTWSLSSHGSGKTGSTSLGSSIESLNSDLLPPTDVHADIQGRLAASRARRLKAAKSSTGDEVTAKEGTKGKPAADDSSGTQTGPQRDAKGNTPGESAGEHQIQPGTSSHTDLSADEGSKPKKSWYDMTPE</sequence>
<reference evidence="3 4" key="1">
    <citation type="submission" date="2017-06" db="EMBL/GenBank/DDBJ databases">
        <title>Ant-infecting Ophiocordyceps genomes reveal a high diversity of potential behavioral manipulation genes and a possible major role for enterotoxins.</title>
        <authorList>
            <person name="De Bekker C."/>
            <person name="Evans H.C."/>
            <person name="Brachmann A."/>
            <person name="Hughes D.P."/>
        </authorList>
    </citation>
    <scope>NUCLEOTIDE SEQUENCE [LARGE SCALE GENOMIC DNA]</scope>
    <source>
        <strain evidence="3 4">Map16</strain>
    </source>
</reference>
<evidence type="ECO:0000313" key="3">
    <source>
        <dbReference type="EMBL" id="PHH78523.1"/>
    </source>
</evidence>
<keyword evidence="2" id="KW-0732">Signal</keyword>
<keyword evidence="4" id="KW-1185">Reference proteome</keyword>
<feature type="compositionally biased region" description="Polar residues" evidence="1">
    <location>
        <begin position="72"/>
        <end position="87"/>
    </location>
</feature>
<name>A0A2C5ZF67_9HYPO</name>
<feature type="region of interest" description="Disordered" evidence="1">
    <location>
        <begin position="151"/>
        <end position="233"/>
    </location>
</feature>
<accession>A0A2C5ZF67</accession>
<gene>
    <name evidence="3" type="ORF">CDD80_6712</name>
</gene>
<dbReference type="AlphaFoldDB" id="A0A2C5ZF67"/>
<evidence type="ECO:0000256" key="1">
    <source>
        <dbReference type="SAM" id="MobiDB-lite"/>
    </source>
</evidence>
<feature type="compositionally biased region" description="Low complexity" evidence="1">
    <location>
        <begin position="107"/>
        <end position="124"/>
    </location>
</feature>
<evidence type="ECO:0000313" key="4">
    <source>
        <dbReference type="Proteomes" id="UP000226431"/>
    </source>
</evidence>
<comment type="caution">
    <text evidence="3">The sequence shown here is derived from an EMBL/GenBank/DDBJ whole genome shotgun (WGS) entry which is preliminary data.</text>
</comment>
<feature type="signal peptide" evidence="2">
    <location>
        <begin position="1"/>
        <end position="15"/>
    </location>
</feature>
<dbReference type="Proteomes" id="UP000226431">
    <property type="component" value="Unassembled WGS sequence"/>
</dbReference>
<protein>
    <submittedName>
        <fullName evidence="3">Uncharacterized protein</fullName>
    </submittedName>
</protein>
<dbReference type="EMBL" id="NJES01000076">
    <property type="protein sequence ID" value="PHH78523.1"/>
    <property type="molecule type" value="Genomic_DNA"/>
</dbReference>
<feature type="compositionally biased region" description="Low complexity" evidence="1">
    <location>
        <begin position="41"/>
        <end position="51"/>
    </location>
</feature>
<organism evidence="3 4">
    <name type="scientific">Ophiocordyceps camponoti-rufipedis</name>
    <dbReference type="NCBI Taxonomy" id="2004952"/>
    <lineage>
        <taxon>Eukaryota</taxon>
        <taxon>Fungi</taxon>
        <taxon>Dikarya</taxon>
        <taxon>Ascomycota</taxon>
        <taxon>Pezizomycotina</taxon>
        <taxon>Sordariomycetes</taxon>
        <taxon>Hypocreomycetidae</taxon>
        <taxon>Hypocreales</taxon>
        <taxon>Ophiocordycipitaceae</taxon>
        <taxon>Ophiocordyceps</taxon>
    </lineage>
</organism>
<feature type="compositionally biased region" description="Basic and acidic residues" evidence="1">
    <location>
        <begin position="165"/>
        <end position="177"/>
    </location>
</feature>
<proteinExistence type="predicted"/>